<dbReference type="InterPro" id="IPR049939">
    <property type="entry name" value="NifE-like"/>
</dbReference>
<protein>
    <recommendedName>
        <fullName evidence="4">Nitrogenase iron-molybdenum cofactor biosynthesis protein NifE</fullName>
    </recommendedName>
    <alternativeName>
        <fullName evidence="5">Nitrogenase iron-molybdenum cofactor biosynthesis protein NifN</fullName>
    </alternativeName>
</protein>
<accession>W9V8N2</accession>
<evidence type="ECO:0000259" key="8">
    <source>
        <dbReference type="Pfam" id="PF00148"/>
    </source>
</evidence>
<dbReference type="OrthoDB" id="9762718at2"/>
<evidence type="ECO:0000256" key="1">
    <source>
        <dbReference type="ARBA" id="ARBA00003171"/>
    </source>
</evidence>
<reference evidence="9 10" key="1">
    <citation type="submission" date="2012-11" db="EMBL/GenBank/DDBJ databases">
        <title>Genome assembly of Thiorhodococcus sp. AK35.</title>
        <authorList>
            <person name="Nupur N."/>
            <person name="Khatri I."/>
            <person name="Subramanian S."/>
            <person name="Pinnaka A."/>
        </authorList>
    </citation>
    <scope>NUCLEOTIDE SEQUENCE [LARGE SCALE GENOMIC DNA]</scope>
    <source>
        <strain evidence="9 10">AK35</strain>
    </source>
</reference>
<dbReference type="PATRIC" id="fig|1249627.3.peg.1470"/>
<keyword evidence="6 7" id="KW-0535">Nitrogen fixation</keyword>
<dbReference type="NCBIfam" id="TIGR01283">
    <property type="entry name" value="nifE"/>
    <property type="match status" value="1"/>
</dbReference>
<dbReference type="Pfam" id="PF00148">
    <property type="entry name" value="Oxidored_nitro"/>
    <property type="match status" value="2"/>
</dbReference>
<evidence type="ECO:0000256" key="6">
    <source>
        <dbReference type="ARBA" id="ARBA00023231"/>
    </source>
</evidence>
<evidence type="ECO:0000256" key="3">
    <source>
        <dbReference type="ARBA" id="ARBA00011002"/>
    </source>
</evidence>
<dbReference type="SUPFAM" id="SSF53807">
    <property type="entry name" value="Helical backbone' metal receptor"/>
    <property type="match status" value="2"/>
</dbReference>
<comment type="function">
    <text evidence="1">This protein may play a role in the biosynthesis of the prosthetic group of nitrogenase (FeMo cofactor).</text>
</comment>
<proteinExistence type="inferred from homology"/>
<dbReference type="InterPro" id="IPR005973">
    <property type="entry name" value="NifE"/>
</dbReference>
<feature type="domain" description="Nitrogenase/oxidoreductase component 1" evidence="8">
    <location>
        <begin position="37"/>
        <end position="442"/>
    </location>
</feature>
<dbReference type="UniPathway" id="UPA00782"/>
<dbReference type="STRING" id="1249627.D779_1018"/>
<dbReference type="PANTHER" id="PTHR42956">
    <property type="entry name" value="NITROGENASE IRON-MOLYBDENUM COFACTOR BIOSYNTHESIS PROTEIN NIFE"/>
    <property type="match status" value="1"/>
</dbReference>
<dbReference type="InterPro" id="IPR005975">
    <property type="entry name" value="Nase_Mo-Fe_CF"/>
</dbReference>
<dbReference type="Gene3D" id="3.40.50.12380">
    <property type="entry name" value="Nitrogenase MoFe cofactor biosynthesis protein NifE, C-terminal"/>
    <property type="match status" value="1"/>
</dbReference>
<dbReference type="InterPro" id="IPR000318">
    <property type="entry name" value="Nase_comp1_CS"/>
</dbReference>
<dbReference type="RefSeq" id="WP_081763381.1">
    <property type="nucleotide sequence ID" value="NZ_AONC01000021.1"/>
</dbReference>
<sequence>MNASELKALQDEPACAHNRKSKSGCVRAKPGATQGGCAFDGARNALVPIADAAHVVHGPIGCAGSSWDNRGSRSSGAGLYRIGMTTDLSEMDVIMGRGEKRLFFAIRQAIETHHPAAVFVYTTCVPALNGDDVPAVAKAASARWGVPVIPVDCAGFYGNKNLGNRIAGDVLLRHVIGTREPDPAPAGAEHPGIRRHDVNLIGEWNVGGEFWNVAPLFDALGLRILCTLSGDARFREVQTMHRAEASMVVCSKAMLPVARRLQEENGIPFFEGSFYGVEETSAALRGFARALGDSDLSARTEALIAREEAAIHARLAPLRRRLAGKRAFVFTGGYKSWSIVSAMQDLGMTVVATGTEKSTEEDKARILALMGPEARMIADNDQVALLEAFHECRADIMIAGDRYIYPTLKARLPFLDLDHVRCVGYAGYRGMLELARNLVAAIHNPVWRQVREIPRWQAPQRPTGPIPMPKPAAPAIVRSNKPLSVNPLKVSQPVGASLPFLGIARAMPLEHGGRGCTSFNKLFFMRHFREPIPLQTTAMDQVVTVMGADDNLVEALRTICEINRPELIGLITTGLSETQGADIQRTLRLFRETCPQYLATAVVPVSASDALGCLETGFAAAVEAIVRHLVPDAPHGKVRSLRQVTVLASAMLTPGDIEAIKEWIGAFGLQAVVVPDIGDSLDGHLIEQGYSTLTYGGVGRHQIARLGESAATLVIGASLDRAADLLKARTGVPDYRFEGLMGLDACDAFTQVLANIANTQVPATLERQRSQLLDAMVDCQFQLGGAKVAVAADPDLLGALSRLLADQGMETVAAVTTTRSPLLERLPLERITIGDLEDLERQAGEGDAQLLIANSHGTEIAARMGVQLLRAGFPIHDEAGAHLRQWVGYRGSRQTLFELNNRLTAQYRMIPPYRSRFWEGTPRALEVFDSSHAPEERQP</sequence>
<comment type="similarity">
    <text evidence="3 7">Belongs to the NifD/NifK/NifE/NifN family.</text>
</comment>
<evidence type="ECO:0000256" key="7">
    <source>
        <dbReference type="RuleBase" id="RU004021"/>
    </source>
</evidence>
<dbReference type="GO" id="GO:0016163">
    <property type="term" value="F:nitrogenase activity"/>
    <property type="evidence" value="ECO:0007669"/>
    <property type="project" value="InterPro"/>
</dbReference>
<dbReference type="NCBIfam" id="TIGR01285">
    <property type="entry name" value="nifN"/>
    <property type="match status" value="1"/>
</dbReference>
<comment type="caution">
    <text evidence="9">The sequence shown here is derived from an EMBL/GenBank/DDBJ whole genome shotgun (WGS) entry which is preliminary data.</text>
</comment>
<comment type="pathway">
    <text evidence="2">Cofactor biosynthesis; Fe-Mo cofactor biosynthesis.</text>
</comment>
<gene>
    <name evidence="9" type="ORF">D779_1018</name>
</gene>
<evidence type="ECO:0000256" key="2">
    <source>
        <dbReference type="ARBA" id="ARBA00005155"/>
    </source>
</evidence>
<evidence type="ECO:0000256" key="4">
    <source>
        <dbReference type="ARBA" id="ARBA00013280"/>
    </source>
</evidence>
<evidence type="ECO:0000313" key="9">
    <source>
        <dbReference type="EMBL" id="EXJ15794.1"/>
    </source>
</evidence>
<dbReference type="Proteomes" id="UP000019460">
    <property type="component" value="Unassembled WGS sequence"/>
</dbReference>
<dbReference type="GO" id="GO:0065003">
    <property type="term" value="P:protein-containing complex assembly"/>
    <property type="evidence" value="ECO:0007669"/>
    <property type="project" value="InterPro"/>
</dbReference>
<keyword evidence="10" id="KW-1185">Reference proteome</keyword>
<dbReference type="PANTHER" id="PTHR42956:SF1">
    <property type="entry name" value="NITROGENASE IRON-MOLYBDENUM COFACTOR BIOSYNTHESIS PROTEIN NIFE"/>
    <property type="match status" value="1"/>
</dbReference>
<evidence type="ECO:0000256" key="5">
    <source>
        <dbReference type="ARBA" id="ARBA00013282"/>
    </source>
</evidence>
<dbReference type="CDD" id="cd01966">
    <property type="entry name" value="Nitrogenase_NifN_1"/>
    <property type="match status" value="1"/>
</dbReference>
<dbReference type="PROSITE" id="PS00699">
    <property type="entry name" value="NITROGENASE_1_1"/>
    <property type="match status" value="1"/>
</dbReference>
<name>W9V8N2_9GAMM</name>
<dbReference type="EMBL" id="AONC01000021">
    <property type="protein sequence ID" value="EXJ15794.1"/>
    <property type="molecule type" value="Genomic_DNA"/>
</dbReference>
<dbReference type="AlphaFoldDB" id="W9V8N2"/>
<dbReference type="eggNOG" id="COG2710">
    <property type="taxonomic scope" value="Bacteria"/>
</dbReference>
<feature type="domain" description="Nitrogenase/oxidoreductase component 1" evidence="8">
    <location>
        <begin position="491"/>
        <end position="903"/>
    </location>
</feature>
<dbReference type="InterPro" id="IPR000510">
    <property type="entry name" value="Nase/OxRdtase_comp1"/>
</dbReference>
<organism evidence="9 10">
    <name type="scientific">Imhoffiella purpurea</name>
    <dbReference type="NCBI Taxonomy" id="1249627"/>
    <lineage>
        <taxon>Bacteria</taxon>
        <taxon>Pseudomonadati</taxon>
        <taxon>Pseudomonadota</taxon>
        <taxon>Gammaproteobacteria</taxon>
        <taxon>Chromatiales</taxon>
        <taxon>Chromatiaceae</taxon>
        <taxon>Imhoffiella</taxon>
    </lineage>
</organism>
<evidence type="ECO:0000313" key="10">
    <source>
        <dbReference type="Proteomes" id="UP000019460"/>
    </source>
</evidence>
<dbReference type="Gene3D" id="3.40.50.1980">
    <property type="entry name" value="Nitrogenase molybdenum iron protein domain"/>
    <property type="match status" value="4"/>
</dbReference>
<dbReference type="PROSITE" id="PS00090">
    <property type="entry name" value="NITROGENASE_1_2"/>
    <property type="match status" value="1"/>
</dbReference>
<dbReference type="Gene3D" id="6.10.250.1090">
    <property type="match status" value="1"/>
</dbReference>